<evidence type="ECO:0000313" key="1">
    <source>
        <dbReference type="Proteomes" id="UP000035681"/>
    </source>
</evidence>
<organism evidence="2">
    <name type="scientific">Strongyloides stercoralis</name>
    <name type="common">Threadworm</name>
    <dbReference type="NCBI Taxonomy" id="6248"/>
    <lineage>
        <taxon>Eukaryota</taxon>
        <taxon>Metazoa</taxon>
        <taxon>Ecdysozoa</taxon>
        <taxon>Nematoda</taxon>
        <taxon>Chromadorea</taxon>
        <taxon>Rhabditida</taxon>
        <taxon>Tylenchina</taxon>
        <taxon>Panagrolaimomorpha</taxon>
        <taxon>Strongyloidoidea</taxon>
        <taxon>Strongyloididae</taxon>
        <taxon>Strongyloides</taxon>
    </lineage>
</organism>
<protein>
    <submittedName>
        <fullName evidence="2 3">LysM domain-containing protein</fullName>
    </submittedName>
</protein>
<proteinExistence type="predicted"/>
<dbReference type="Proteomes" id="UP000035681">
    <property type="component" value="Unplaced"/>
</dbReference>
<dbReference type="WBParaSite" id="SSTP_0000821300.1">
    <property type="protein sequence ID" value="SSTP_0000821300.1"/>
    <property type="gene ID" value="SSTP_0000821300"/>
</dbReference>
<keyword evidence="1" id="KW-1185">Reference proteome</keyword>
<evidence type="ECO:0000313" key="2">
    <source>
        <dbReference type="WBParaSite" id="SSTP_0000821300.1"/>
    </source>
</evidence>
<accession>A0A0K0EFF0</accession>
<sequence>MNRLYYNTIYNPCNKNNSPKNLHSSINIGHPWLKGQIPPTIPNNSTLFKNPFFGSGDYSNIMNSMFTTNITTTSSNKMERLPIVKPPSMNDGIDGYRIYSRSTMVEIAWQYDLKQWKEILGQNPLNNFGILLTLQREKKNHVDNHIDESIDSGYVNDFYDNSSYFNYLTQSSAYSTNYKNNNDGRSFISNSQSNGYYNDFSSLPYNVKNEGSFKGGSNEVLSNNLKGLFKPGVTLSSYGTKYQNSINTTSKFPEMKKLWTSAYSNLLQNDSNNSEANVYKVFLDKLIKQMTVKSSHSTTSKTKSSQNTVVNLSDIENEQHTYTRSEMLKISKKYTPEGWANYLIDNFSNNSIIMDHLRRDIFIVDSHPMRPKMSKEVKAIFKKYRNKKRNVNEKKKN</sequence>
<evidence type="ECO:0000313" key="3">
    <source>
        <dbReference type="WBParaSite" id="TCONS_00000188.p1"/>
    </source>
</evidence>
<dbReference type="WBParaSite" id="TCONS_00000188.p1">
    <property type="protein sequence ID" value="TCONS_00000188.p1"/>
    <property type="gene ID" value="XLOC_000213"/>
</dbReference>
<dbReference type="AlphaFoldDB" id="A0A0K0EFF0"/>
<name>A0A0K0EFF0_STRER</name>
<reference evidence="2" key="1">
    <citation type="submission" date="2015-08" db="UniProtKB">
        <authorList>
            <consortium name="WormBaseParasite"/>
        </authorList>
    </citation>
    <scope>IDENTIFICATION</scope>
</reference>